<name>A0ABN0SJK2_9MICO</name>
<dbReference type="NCBIfam" id="TIGR00188">
    <property type="entry name" value="rnpA"/>
    <property type="match status" value="1"/>
</dbReference>
<comment type="catalytic activity">
    <reaction evidence="7">
        <text>Endonucleolytic cleavage of RNA, removing 5'-extranucleotides from tRNA precursor.</text>
        <dbReference type="EC" id="3.1.26.5"/>
    </reaction>
</comment>
<dbReference type="HAMAP" id="MF_00227">
    <property type="entry name" value="RNase_P"/>
    <property type="match status" value="1"/>
</dbReference>
<evidence type="ECO:0000313" key="10">
    <source>
        <dbReference type="Proteomes" id="UP001498238"/>
    </source>
</evidence>
<evidence type="ECO:0000256" key="4">
    <source>
        <dbReference type="ARBA" id="ARBA00022759"/>
    </source>
</evidence>
<dbReference type="PANTHER" id="PTHR33992">
    <property type="entry name" value="RIBONUCLEASE P PROTEIN COMPONENT"/>
    <property type="match status" value="1"/>
</dbReference>
<dbReference type="Pfam" id="PF00825">
    <property type="entry name" value="Ribonuclease_P"/>
    <property type="match status" value="1"/>
</dbReference>
<accession>A0ABN0SJK2</accession>
<evidence type="ECO:0000256" key="8">
    <source>
        <dbReference type="NCBIfam" id="TIGR00188"/>
    </source>
</evidence>
<reference evidence="9 10" key="1">
    <citation type="submission" date="2024-01" db="EMBL/GenBank/DDBJ databases">
        <title>Characterization of antibiotic resistant novel bacterial strains and their environmental applications.</title>
        <authorList>
            <person name="Manzoor S."/>
            <person name="Abbas S."/>
            <person name="Arshad M."/>
            <person name="Ahmed I."/>
        </authorList>
    </citation>
    <scope>NUCLEOTIDE SEQUENCE [LARGE SCALE GENOMIC DNA]</scope>
    <source>
        <strain evidence="9 10">NCCP-602</strain>
    </source>
</reference>
<keyword evidence="6 7" id="KW-0694">RNA-binding</keyword>
<evidence type="ECO:0000256" key="1">
    <source>
        <dbReference type="ARBA" id="ARBA00002663"/>
    </source>
</evidence>
<evidence type="ECO:0000256" key="3">
    <source>
        <dbReference type="ARBA" id="ARBA00022722"/>
    </source>
</evidence>
<protein>
    <recommendedName>
        <fullName evidence="7 8">Ribonuclease P protein component</fullName>
        <shortName evidence="7">RNase P protein</shortName>
        <shortName evidence="7">RNaseP protein</shortName>
        <ecNumber evidence="7 8">3.1.26.5</ecNumber>
    </recommendedName>
    <alternativeName>
        <fullName evidence="7">Protein C5</fullName>
    </alternativeName>
</protein>
<comment type="subunit">
    <text evidence="7">Consists of a catalytic RNA component (M1 or rnpB) and a protein subunit.</text>
</comment>
<dbReference type="InterPro" id="IPR000100">
    <property type="entry name" value="RNase_P"/>
</dbReference>
<dbReference type="Proteomes" id="UP001498238">
    <property type="component" value="Unassembled WGS sequence"/>
</dbReference>
<sequence length="125" mass="14222">MIPEAHRLRHGDDFRRVFRAGVRVRSDHLMAHSLSENDDSHAARVGFIVSKAVGNAVKRNRVKRRLREIMRPRLVEFDSGSLFVLRALPNAAEAEFAVLESEVGDLIEKARKKQARSGRRTRPQA</sequence>
<dbReference type="EMBL" id="BAAAAF010000001">
    <property type="protein sequence ID" value="GAA0034566.1"/>
    <property type="molecule type" value="Genomic_DNA"/>
</dbReference>
<keyword evidence="10" id="KW-1185">Reference proteome</keyword>
<dbReference type="RefSeq" id="WP_339391535.1">
    <property type="nucleotide sequence ID" value="NZ_BAAAAF010000001.1"/>
</dbReference>
<comment type="function">
    <text evidence="1 7">RNaseP catalyzes the removal of the 5'-leader sequence from pre-tRNA to produce the mature 5'-terminus. It can also cleave other RNA substrates such as 4.5S RNA. The protein component plays an auxiliary but essential role in vivo by binding to the 5'-leader sequence and broadening the substrate specificity of the ribozyme.</text>
</comment>
<dbReference type="SUPFAM" id="SSF54211">
    <property type="entry name" value="Ribosomal protein S5 domain 2-like"/>
    <property type="match status" value="1"/>
</dbReference>
<comment type="similarity">
    <text evidence="7">Belongs to the RnpA family.</text>
</comment>
<evidence type="ECO:0000256" key="2">
    <source>
        <dbReference type="ARBA" id="ARBA00022694"/>
    </source>
</evidence>
<organism evidence="9 10">
    <name type="scientific">Brevibacterium metallidurans</name>
    <dbReference type="NCBI Taxonomy" id="1482676"/>
    <lineage>
        <taxon>Bacteria</taxon>
        <taxon>Bacillati</taxon>
        <taxon>Actinomycetota</taxon>
        <taxon>Actinomycetes</taxon>
        <taxon>Micrococcales</taxon>
        <taxon>Brevibacteriaceae</taxon>
        <taxon>Brevibacterium</taxon>
    </lineage>
</organism>
<keyword evidence="2 7" id="KW-0819">tRNA processing</keyword>
<keyword evidence="3 7" id="KW-0540">Nuclease</keyword>
<proteinExistence type="inferred from homology"/>
<dbReference type="PANTHER" id="PTHR33992:SF1">
    <property type="entry name" value="RIBONUCLEASE P PROTEIN COMPONENT"/>
    <property type="match status" value="1"/>
</dbReference>
<dbReference type="InterPro" id="IPR014721">
    <property type="entry name" value="Ribsml_uS5_D2-typ_fold_subgr"/>
</dbReference>
<evidence type="ECO:0000256" key="6">
    <source>
        <dbReference type="ARBA" id="ARBA00022884"/>
    </source>
</evidence>
<comment type="caution">
    <text evidence="9">The sequence shown here is derived from an EMBL/GenBank/DDBJ whole genome shotgun (WGS) entry which is preliminary data.</text>
</comment>
<evidence type="ECO:0000256" key="7">
    <source>
        <dbReference type="HAMAP-Rule" id="MF_00227"/>
    </source>
</evidence>
<dbReference type="PROSITE" id="PS00648">
    <property type="entry name" value="RIBONUCLEASE_P"/>
    <property type="match status" value="1"/>
</dbReference>
<dbReference type="EC" id="3.1.26.5" evidence="7 8"/>
<dbReference type="Gene3D" id="3.30.230.10">
    <property type="match status" value="1"/>
</dbReference>
<evidence type="ECO:0000256" key="5">
    <source>
        <dbReference type="ARBA" id="ARBA00022801"/>
    </source>
</evidence>
<keyword evidence="5 7" id="KW-0378">Hydrolase</keyword>
<evidence type="ECO:0000313" key="9">
    <source>
        <dbReference type="EMBL" id="GAA0034566.1"/>
    </source>
</evidence>
<dbReference type="InterPro" id="IPR020568">
    <property type="entry name" value="Ribosomal_Su5_D2-typ_SF"/>
</dbReference>
<gene>
    <name evidence="7 9" type="primary">rnpA</name>
    <name evidence="9" type="ORF">NCCP602_05270</name>
</gene>
<dbReference type="InterPro" id="IPR020539">
    <property type="entry name" value="RNase_P_CS"/>
</dbReference>
<keyword evidence="4 7" id="KW-0255">Endonuclease</keyword>